<comment type="subcellular location">
    <subcellularLocation>
        <location evidence="1 11">Cytoplasm</location>
    </subcellularLocation>
</comment>
<dbReference type="Pfam" id="PF13393">
    <property type="entry name" value="tRNA-synt_His"/>
    <property type="match status" value="2"/>
</dbReference>
<dbReference type="EC" id="6.1.1.21" evidence="11"/>
<evidence type="ECO:0000256" key="12">
    <source>
        <dbReference type="PIRSR" id="PIRSR001549-1"/>
    </source>
</evidence>
<evidence type="ECO:0000313" key="15">
    <source>
        <dbReference type="Proteomes" id="UP000053326"/>
    </source>
</evidence>
<dbReference type="GO" id="GO:0005737">
    <property type="term" value="C:cytoplasm"/>
    <property type="evidence" value="ECO:0007669"/>
    <property type="project" value="UniProtKB-SubCell"/>
</dbReference>
<protein>
    <recommendedName>
        <fullName evidence="11">Histidine--tRNA ligase</fullName>
        <ecNumber evidence="11">6.1.1.21</ecNumber>
    </recommendedName>
    <alternativeName>
        <fullName evidence="11">Histidyl-tRNA synthetase</fullName>
        <shortName evidence="11">HisRS</shortName>
    </alternativeName>
</protein>
<dbReference type="InterPro" id="IPR041715">
    <property type="entry name" value="HisRS-like_core"/>
</dbReference>
<dbReference type="CDD" id="cd00773">
    <property type="entry name" value="HisRS-like_core"/>
    <property type="match status" value="1"/>
</dbReference>
<dbReference type="AlphaFoldDB" id="A0A101FH12"/>
<dbReference type="GO" id="GO:0006427">
    <property type="term" value="P:histidyl-tRNA aminoacylation"/>
    <property type="evidence" value="ECO:0007669"/>
    <property type="project" value="UniProtKB-UniRule"/>
</dbReference>
<feature type="binding site" evidence="12">
    <location>
        <position position="125"/>
    </location>
    <ligand>
        <name>L-histidine</name>
        <dbReference type="ChEBI" id="CHEBI:57595"/>
    </ligand>
</feature>
<evidence type="ECO:0000256" key="3">
    <source>
        <dbReference type="ARBA" id="ARBA00011738"/>
    </source>
</evidence>
<dbReference type="SUPFAM" id="SSF55681">
    <property type="entry name" value="Class II aaRS and biotin synthetases"/>
    <property type="match status" value="1"/>
</dbReference>
<feature type="binding site" evidence="12">
    <location>
        <begin position="80"/>
        <end position="82"/>
    </location>
    <ligand>
        <name>L-histidine</name>
        <dbReference type="ChEBI" id="CHEBI:57595"/>
    </ligand>
</feature>
<dbReference type="SUPFAM" id="SSF52954">
    <property type="entry name" value="Class II aaRS ABD-related"/>
    <property type="match status" value="1"/>
</dbReference>
<dbReference type="GO" id="GO:0016740">
    <property type="term" value="F:transferase activity"/>
    <property type="evidence" value="ECO:0007669"/>
    <property type="project" value="UniProtKB-ARBA"/>
</dbReference>
<keyword evidence="4 11" id="KW-0963">Cytoplasm</keyword>
<dbReference type="PATRIC" id="fig|85874.4.peg.1522"/>
<dbReference type="PIRSF" id="PIRSF001549">
    <property type="entry name" value="His-tRNA_synth"/>
    <property type="match status" value="1"/>
</dbReference>
<keyword evidence="5 11" id="KW-0436">Ligase</keyword>
<comment type="subunit">
    <text evidence="3 11">Homodimer.</text>
</comment>
<dbReference type="EMBL" id="LGFO01000028">
    <property type="protein sequence ID" value="KUK36904.1"/>
    <property type="molecule type" value="Genomic_DNA"/>
</dbReference>
<dbReference type="PANTHER" id="PTHR43707">
    <property type="entry name" value="HISTIDYL-TRNA SYNTHETASE"/>
    <property type="match status" value="1"/>
</dbReference>
<dbReference type="InterPro" id="IPR004516">
    <property type="entry name" value="HisRS/HisZ"/>
</dbReference>
<evidence type="ECO:0000313" key="14">
    <source>
        <dbReference type="EMBL" id="KUK36904.1"/>
    </source>
</evidence>
<reference evidence="15" key="1">
    <citation type="journal article" date="2015" name="MBio">
        <title>Genome-Resolved Metagenomic Analysis Reveals Roles for Candidate Phyla and Other Microbial Community Members in Biogeochemical Transformations in Oil Reservoirs.</title>
        <authorList>
            <person name="Hu P."/>
            <person name="Tom L."/>
            <person name="Singh A."/>
            <person name="Thomas B.C."/>
            <person name="Baker B.J."/>
            <person name="Piceno Y.M."/>
            <person name="Andersen G.L."/>
            <person name="Banfield J.F."/>
        </authorList>
    </citation>
    <scope>NUCLEOTIDE SEQUENCE [LARGE SCALE GENOMIC DNA]</scope>
</reference>
<comment type="caution">
    <text evidence="14">The sequence shown here is derived from an EMBL/GenBank/DDBJ whole genome shotgun (WGS) entry which is preliminary data.</text>
</comment>
<evidence type="ECO:0000256" key="2">
    <source>
        <dbReference type="ARBA" id="ARBA00008226"/>
    </source>
</evidence>
<proteinExistence type="inferred from homology"/>
<keyword evidence="6 11" id="KW-0547">Nucleotide-binding</keyword>
<feature type="binding site" evidence="12">
    <location>
        <position position="129"/>
    </location>
    <ligand>
        <name>L-histidine</name>
        <dbReference type="ChEBI" id="CHEBI:57595"/>
    </ligand>
</feature>
<dbReference type="Proteomes" id="UP000053326">
    <property type="component" value="Unassembled WGS sequence"/>
</dbReference>
<dbReference type="PANTHER" id="PTHR43707:SF1">
    <property type="entry name" value="HISTIDINE--TRNA LIGASE, MITOCHONDRIAL-RELATED"/>
    <property type="match status" value="1"/>
</dbReference>
<name>A0A101FH12_9THEO</name>
<evidence type="ECO:0000256" key="8">
    <source>
        <dbReference type="ARBA" id="ARBA00022917"/>
    </source>
</evidence>
<evidence type="ECO:0000259" key="13">
    <source>
        <dbReference type="PROSITE" id="PS50862"/>
    </source>
</evidence>
<dbReference type="InterPro" id="IPR033656">
    <property type="entry name" value="HisRS_anticodon"/>
</dbReference>
<evidence type="ECO:0000256" key="9">
    <source>
        <dbReference type="ARBA" id="ARBA00023146"/>
    </source>
</evidence>
<dbReference type="FunFam" id="3.30.930.10:FF:000005">
    <property type="entry name" value="Histidine--tRNA ligase"/>
    <property type="match status" value="1"/>
</dbReference>
<keyword evidence="8 11" id="KW-0648">Protein biosynthesis</keyword>
<dbReference type="NCBIfam" id="TIGR00442">
    <property type="entry name" value="hisS"/>
    <property type="match status" value="1"/>
</dbReference>
<dbReference type="GO" id="GO:0005524">
    <property type="term" value="F:ATP binding"/>
    <property type="evidence" value="ECO:0007669"/>
    <property type="project" value="UniProtKB-UniRule"/>
</dbReference>
<keyword evidence="7 11" id="KW-0067">ATP-binding</keyword>
<dbReference type="Gene3D" id="3.40.50.800">
    <property type="entry name" value="Anticodon-binding domain"/>
    <property type="match status" value="1"/>
</dbReference>
<dbReference type="InterPro" id="IPR045864">
    <property type="entry name" value="aa-tRNA-synth_II/BPL/LPL"/>
</dbReference>
<dbReference type="InterPro" id="IPR006195">
    <property type="entry name" value="aa-tRNA-synth_II"/>
</dbReference>
<evidence type="ECO:0000256" key="6">
    <source>
        <dbReference type="ARBA" id="ARBA00022741"/>
    </source>
</evidence>
<feature type="binding site" evidence="12">
    <location>
        <position position="256"/>
    </location>
    <ligand>
        <name>L-histidine</name>
        <dbReference type="ChEBI" id="CHEBI:57595"/>
    </ligand>
</feature>
<evidence type="ECO:0000256" key="4">
    <source>
        <dbReference type="ARBA" id="ARBA00022490"/>
    </source>
</evidence>
<dbReference type="HAMAP" id="MF_00127">
    <property type="entry name" value="His_tRNA_synth"/>
    <property type="match status" value="1"/>
</dbReference>
<dbReference type="PROSITE" id="PS50862">
    <property type="entry name" value="AA_TRNA_LIGASE_II"/>
    <property type="match status" value="1"/>
</dbReference>
<feature type="binding site" evidence="12">
    <location>
        <begin position="260"/>
        <end position="261"/>
    </location>
    <ligand>
        <name>L-histidine</name>
        <dbReference type="ChEBI" id="CHEBI:57595"/>
    </ligand>
</feature>
<dbReference type="InterPro" id="IPR004154">
    <property type="entry name" value="Anticodon-bd"/>
</dbReference>
<dbReference type="InterPro" id="IPR036621">
    <property type="entry name" value="Anticodon-bd_dom_sf"/>
</dbReference>
<organism evidence="14 15">
    <name type="scientific">Thermacetogenium phaeum</name>
    <dbReference type="NCBI Taxonomy" id="85874"/>
    <lineage>
        <taxon>Bacteria</taxon>
        <taxon>Bacillati</taxon>
        <taxon>Bacillota</taxon>
        <taxon>Clostridia</taxon>
        <taxon>Thermoanaerobacterales</taxon>
        <taxon>Thermoanaerobacteraceae</taxon>
        <taxon>Thermacetogenium</taxon>
    </lineage>
</organism>
<dbReference type="CDD" id="cd00859">
    <property type="entry name" value="HisRS_anticodon"/>
    <property type="match status" value="1"/>
</dbReference>
<accession>A0A101FH12</accession>
<dbReference type="InterPro" id="IPR015807">
    <property type="entry name" value="His-tRNA-ligase"/>
</dbReference>
<evidence type="ECO:0000256" key="11">
    <source>
        <dbReference type="HAMAP-Rule" id="MF_00127"/>
    </source>
</evidence>
<feature type="domain" description="Aminoacyl-transfer RNA synthetases class-II family profile" evidence="13">
    <location>
        <begin position="1"/>
        <end position="321"/>
    </location>
</feature>
<comment type="catalytic activity">
    <reaction evidence="10 11">
        <text>tRNA(His) + L-histidine + ATP = L-histidyl-tRNA(His) + AMP + diphosphate + H(+)</text>
        <dbReference type="Rhea" id="RHEA:17313"/>
        <dbReference type="Rhea" id="RHEA-COMP:9665"/>
        <dbReference type="Rhea" id="RHEA-COMP:9689"/>
        <dbReference type="ChEBI" id="CHEBI:15378"/>
        <dbReference type="ChEBI" id="CHEBI:30616"/>
        <dbReference type="ChEBI" id="CHEBI:33019"/>
        <dbReference type="ChEBI" id="CHEBI:57595"/>
        <dbReference type="ChEBI" id="CHEBI:78442"/>
        <dbReference type="ChEBI" id="CHEBI:78527"/>
        <dbReference type="ChEBI" id="CHEBI:456215"/>
        <dbReference type="EC" id="6.1.1.21"/>
    </reaction>
</comment>
<dbReference type="Gene3D" id="3.30.930.10">
    <property type="entry name" value="Bira Bifunctional Protein, Domain 2"/>
    <property type="match status" value="1"/>
</dbReference>
<dbReference type="GO" id="GO:0004821">
    <property type="term" value="F:histidine-tRNA ligase activity"/>
    <property type="evidence" value="ECO:0007669"/>
    <property type="project" value="UniProtKB-UniRule"/>
</dbReference>
<feature type="binding site" evidence="12">
    <location>
        <position position="111"/>
    </location>
    <ligand>
        <name>L-histidine</name>
        <dbReference type="ChEBI" id="CHEBI:57595"/>
    </ligand>
</feature>
<dbReference type="GO" id="GO:0140096">
    <property type="term" value="F:catalytic activity, acting on a protein"/>
    <property type="evidence" value="ECO:0007669"/>
    <property type="project" value="UniProtKB-ARBA"/>
</dbReference>
<evidence type="ECO:0000256" key="5">
    <source>
        <dbReference type="ARBA" id="ARBA00022598"/>
    </source>
</evidence>
<keyword evidence="9 11" id="KW-0030">Aminoacyl-tRNA synthetase</keyword>
<evidence type="ECO:0000256" key="10">
    <source>
        <dbReference type="ARBA" id="ARBA00047639"/>
    </source>
</evidence>
<comment type="similarity">
    <text evidence="2 11">Belongs to the class-II aminoacyl-tRNA synthetase family.</text>
</comment>
<gene>
    <name evidence="11" type="primary">hisS</name>
    <name evidence="14" type="ORF">XD66_0385</name>
</gene>
<dbReference type="Pfam" id="PF03129">
    <property type="entry name" value="HGTP_anticodon"/>
    <property type="match status" value="1"/>
</dbReference>
<evidence type="ECO:0000256" key="7">
    <source>
        <dbReference type="ARBA" id="ARBA00022840"/>
    </source>
</evidence>
<evidence type="ECO:0000256" key="1">
    <source>
        <dbReference type="ARBA" id="ARBA00004496"/>
    </source>
</evidence>
<sequence length="434" mass="49328">MIKAPRGTRDLLPGEIEKWHYIEAVAREISAIYGYQEIRTPIFEHTELFLRGIGDTTDVVQKEMYTFEDRGGRSITLRPEGTAAVVRAYLEHHLQNQPQPVKLYYLGPMFRYDRPQAGRMRQFHQVGIEAFGSNDPSLDAEVVCYTWDFLSRLGLKGLRVEVNSVGCPECRPVFGRDLREFMNEHRESLCEYCRDRIERNPLRLLDCKEQRCQDLLKDAPGIHQYLCPECRGHFQKVRELLRVAGISFRVNERLVRGLDYYTQTAFEVSLEGMGAQSSVAGGGRYNNLVETCGGSPVPGIGVAIGLERVLIALEKLGVELPIKRPEYIFVATAGEDPSGELEKEAMSLLVKLRRAGYPAEKDFLSRSLKAQMKQAGRLGSRFVVILGTEEMKEGKVTLRDMERGSQINVTQQELFRFLENRKSGEAELWETADV</sequence>